<comment type="caution">
    <text evidence="1">The sequence shown here is derived from an EMBL/GenBank/DDBJ whole genome shotgun (WGS) entry which is preliminary data.</text>
</comment>
<proteinExistence type="predicted"/>
<reference evidence="1 2" key="1">
    <citation type="submission" date="2016-03" db="EMBL/GenBank/DDBJ databases">
        <title>Comparative genomics of the ectomycorrhizal sister species Rhizopogon vinicolor and Rhizopogon vesiculosus (Basidiomycota: Boletales) reveals a divergence of the mating type B locus.</title>
        <authorList>
            <person name="Mujic A.B."/>
            <person name="Kuo A."/>
            <person name="Tritt A."/>
            <person name="Lipzen A."/>
            <person name="Chen C."/>
            <person name="Johnson J."/>
            <person name="Sharma A."/>
            <person name="Barry K."/>
            <person name="Grigoriev I.V."/>
            <person name="Spatafora J.W."/>
        </authorList>
    </citation>
    <scope>NUCLEOTIDE SEQUENCE [LARGE SCALE GENOMIC DNA]</scope>
    <source>
        <strain evidence="1 2">AM-OR11-056</strain>
    </source>
</reference>
<dbReference type="Proteomes" id="UP000183567">
    <property type="component" value="Unassembled WGS sequence"/>
</dbReference>
<accession>A0A1J8PKM4</accession>
<dbReference type="EMBL" id="LVVM01005809">
    <property type="protein sequence ID" value="OJA09718.1"/>
    <property type="molecule type" value="Genomic_DNA"/>
</dbReference>
<gene>
    <name evidence="1" type="ORF">AZE42_11585</name>
</gene>
<dbReference type="SUPFAM" id="SSF64484">
    <property type="entry name" value="beta and beta-prime subunits of DNA dependent RNA-polymerase"/>
    <property type="match status" value="1"/>
</dbReference>
<evidence type="ECO:0000313" key="2">
    <source>
        <dbReference type="Proteomes" id="UP000183567"/>
    </source>
</evidence>
<name>A0A1J8PKM4_9AGAM</name>
<dbReference type="OrthoDB" id="5599182at2759"/>
<organism evidence="1 2">
    <name type="scientific">Rhizopogon vesiculosus</name>
    <dbReference type="NCBI Taxonomy" id="180088"/>
    <lineage>
        <taxon>Eukaryota</taxon>
        <taxon>Fungi</taxon>
        <taxon>Dikarya</taxon>
        <taxon>Basidiomycota</taxon>
        <taxon>Agaricomycotina</taxon>
        <taxon>Agaricomycetes</taxon>
        <taxon>Agaricomycetidae</taxon>
        <taxon>Boletales</taxon>
        <taxon>Suillineae</taxon>
        <taxon>Rhizopogonaceae</taxon>
        <taxon>Rhizopogon</taxon>
    </lineage>
</organism>
<keyword evidence="2" id="KW-1185">Reference proteome</keyword>
<protein>
    <submittedName>
        <fullName evidence="1">Uncharacterized protein</fullName>
    </submittedName>
</protein>
<dbReference type="Gene3D" id="1.10.150.390">
    <property type="match status" value="1"/>
</dbReference>
<sequence>MEAAVVGKKDHCHGIVENVMFGQLGPMGTGTFNMALDIDMLNDAIMDHRLPVQNMLVAQADGGVTPGQVAMTLCNTNSPVWLEGNFKGESVTFSPLTMNGAEDPTNISFLGYGQSSLGAGVQEYFKKAYKWAQEITTR</sequence>
<dbReference type="AlphaFoldDB" id="A0A1J8PKM4"/>
<evidence type="ECO:0000313" key="1">
    <source>
        <dbReference type="EMBL" id="OJA09718.1"/>
    </source>
</evidence>
<dbReference type="STRING" id="180088.A0A1J8PKM4"/>